<dbReference type="PRINTS" id="PR00263">
    <property type="entry name" value="HBGFFGF"/>
</dbReference>
<dbReference type="AlphaFoldDB" id="A0A8K0ETL7"/>
<dbReference type="Pfam" id="PF00167">
    <property type="entry name" value="FGF"/>
    <property type="match status" value="1"/>
</dbReference>
<dbReference type="SUPFAM" id="SSF50353">
    <property type="entry name" value="Cytokine"/>
    <property type="match status" value="1"/>
</dbReference>
<dbReference type="PANTHER" id="PTHR11486">
    <property type="entry name" value="FIBROBLAST GROWTH FACTOR"/>
    <property type="match status" value="1"/>
</dbReference>
<dbReference type="InterPro" id="IPR008996">
    <property type="entry name" value="IL1/FGF"/>
</dbReference>
<dbReference type="PROSITE" id="PS00247">
    <property type="entry name" value="HBGF_FGF"/>
    <property type="match status" value="1"/>
</dbReference>
<dbReference type="SMART" id="SM00442">
    <property type="entry name" value="FGF"/>
    <property type="match status" value="1"/>
</dbReference>
<feature type="compositionally biased region" description="Polar residues" evidence="3">
    <location>
        <begin position="235"/>
        <end position="247"/>
    </location>
</feature>
<feature type="region of interest" description="Disordered" evidence="3">
    <location>
        <begin position="223"/>
        <end position="304"/>
    </location>
</feature>
<dbReference type="Proteomes" id="UP000838412">
    <property type="component" value="Chromosome 6"/>
</dbReference>
<dbReference type="Gene3D" id="2.80.10.50">
    <property type="match status" value="1"/>
</dbReference>
<name>A0A8K0ETL7_BRALA</name>
<dbReference type="InterPro" id="IPR002209">
    <property type="entry name" value="Fibroblast_GF_fam"/>
</dbReference>
<proteinExistence type="inferred from homology"/>
<gene>
    <name evidence="4" type="primary">FGF20</name>
    <name evidence="4" type="ORF">BLAG_LOCUS21278</name>
</gene>
<evidence type="ECO:0000256" key="1">
    <source>
        <dbReference type="ARBA" id="ARBA00007936"/>
    </source>
</evidence>
<dbReference type="PRINTS" id="PR00262">
    <property type="entry name" value="IL1HBGF"/>
</dbReference>
<evidence type="ECO:0000256" key="2">
    <source>
        <dbReference type="RuleBase" id="RU049442"/>
    </source>
</evidence>
<evidence type="ECO:0000256" key="3">
    <source>
        <dbReference type="SAM" id="MobiDB-lite"/>
    </source>
</evidence>
<protein>
    <recommendedName>
        <fullName evidence="2">Fibroblast growth factor</fullName>
        <shortName evidence="2">FGF</shortName>
    </recommendedName>
</protein>
<accession>A0A8K0ETL7</accession>
<keyword evidence="5" id="KW-1185">Reference proteome</keyword>
<dbReference type="CDD" id="cd23308">
    <property type="entry name" value="beta-trefoil_FGF9-like"/>
    <property type="match status" value="1"/>
</dbReference>
<feature type="compositionally biased region" description="Basic residues" evidence="3">
    <location>
        <begin position="294"/>
        <end position="304"/>
    </location>
</feature>
<dbReference type="EMBL" id="OV696691">
    <property type="protein sequence ID" value="CAH1268293.1"/>
    <property type="molecule type" value="Genomic_DNA"/>
</dbReference>
<dbReference type="OrthoDB" id="6158176at2759"/>
<reference evidence="4" key="1">
    <citation type="submission" date="2022-01" db="EMBL/GenBank/DDBJ databases">
        <authorList>
            <person name="Braso-Vives M."/>
        </authorList>
    </citation>
    <scope>NUCLEOTIDE SEQUENCE</scope>
</reference>
<sequence length="304" mass="34330">MADPGLLLADHMGERSVRNADQFSHLEGILRRRQLYCRTRFHLQIFPDGTVNGTRQDHSVFGILEFISVATGLMSIRGVKSGLYLGMDANGDMYGSDQLNRDCIFRENMEENFYNTYASHEHRNDKNGRPFFVALNKDGTARKGNRSRKTQKFTHFLPRPVDPEKETRGYLPRARRCTPLCCVRRNRSELKAPESDLINPAPQTYVKPTTIFRKDDTVYKATGAEIKPGGRSRSPRSPENTGMQSSLGRYETDKTGGLGRVKQTHGQLGRGEGKVGQEPVVSQTMEEETTPRSVPRRHTVLPCT</sequence>
<evidence type="ECO:0000313" key="4">
    <source>
        <dbReference type="EMBL" id="CAH1268293.1"/>
    </source>
</evidence>
<organism evidence="4 5">
    <name type="scientific">Branchiostoma lanceolatum</name>
    <name type="common">Common lancelet</name>
    <name type="synonym">Amphioxus lanceolatum</name>
    <dbReference type="NCBI Taxonomy" id="7740"/>
    <lineage>
        <taxon>Eukaryota</taxon>
        <taxon>Metazoa</taxon>
        <taxon>Chordata</taxon>
        <taxon>Cephalochordata</taxon>
        <taxon>Leptocardii</taxon>
        <taxon>Amphioxiformes</taxon>
        <taxon>Branchiostomatidae</taxon>
        <taxon>Branchiostoma</taxon>
    </lineage>
</organism>
<dbReference type="FunFam" id="2.80.10.50:FF:000004">
    <property type="entry name" value="Fibroblast growth factor"/>
    <property type="match status" value="1"/>
</dbReference>
<comment type="similarity">
    <text evidence="1 2">Belongs to the heparin-binding growth factors family.</text>
</comment>
<evidence type="ECO:0000313" key="5">
    <source>
        <dbReference type="Proteomes" id="UP000838412"/>
    </source>
</evidence>
<dbReference type="GO" id="GO:0008083">
    <property type="term" value="F:growth factor activity"/>
    <property type="evidence" value="ECO:0007669"/>
    <property type="project" value="InterPro"/>
</dbReference>